<evidence type="ECO:0000313" key="1">
    <source>
        <dbReference type="EMBL" id="KAK8393809.1"/>
    </source>
</evidence>
<name>A0AAW0U191_SCYPA</name>
<dbReference type="EMBL" id="JARAKH010000020">
    <property type="protein sequence ID" value="KAK8393809.1"/>
    <property type="molecule type" value="Genomic_DNA"/>
</dbReference>
<sequence>MKRKRHGKNISHVTEFHQSADAVEWWLVGARWSCPGTLGYVVRRCEVVYVCVKKINCLNWVDCCGCVDYSTVMCYNHPTGAGTDEGRTCDS</sequence>
<protein>
    <submittedName>
        <fullName evidence="1">Uncharacterized protein</fullName>
    </submittedName>
</protein>
<comment type="caution">
    <text evidence="1">The sequence shown here is derived from an EMBL/GenBank/DDBJ whole genome shotgun (WGS) entry which is preliminary data.</text>
</comment>
<keyword evidence="2" id="KW-1185">Reference proteome</keyword>
<organism evidence="1 2">
    <name type="scientific">Scylla paramamosain</name>
    <name type="common">Mud crab</name>
    <dbReference type="NCBI Taxonomy" id="85552"/>
    <lineage>
        <taxon>Eukaryota</taxon>
        <taxon>Metazoa</taxon>
        <taxon>Ecdysozoa</taxon>
        <taxon>Arthropoda</taxon>
        <taxon>Crustacea</taxon>
        <taxon>Multicrustacea</taxon>
        <taxon>Malacostraca</taxon>
        <taxon>Eumalacostraca</taxon>
        <taxon>Eucarida</taxon>
        <taxon>Decapoda</taxon>
        <taxon>Pleocyemata</taxon>
        <taxon>Brachyura</taxon>
        <taxon>Eubrachyura</taxon>
        <taxon>Portunoidea</taxon>
        <taxon>Portunidae</taxon>
        <taxon>Portuninae</taxon>
        <taxon>Scylla</taxon>
    </lineage>
</organism>
<evidence type="ECO:0000313" key="2">
    <source>
        <dbReference type="Proteomes" id="UP001487740"/>
    </source>
</evidence>
<proteinExistence type="predicted"/>
<dbReference type="Proteomes" id="UP001487740">
    <property type="component" value="Unassembled WGS sequence"/>
</dbReference>
<reference evidence="1 2" key="1">
    <citation type="submission" date="2023-03" db="EMBL/GenBank/DDBJ databases">
        <title>High-quality genome of Scylla paramamosain provides insights in environmental adaptation.</title>
        <authorList>
            <person name="Zhang L."/>
        </authorList>
    </citation>
    <scope>NUCLEOTIDE SEQUENCE [LARGE SCALE GENOMIC DNA]</scope>
    <source>
        <strain evidence="1">LZ_2023a</strain>
        <tissue evidence="1">Muscle</tissue>
    </source>
</reference>
<accession>A0AAW0U191</accession>
<dbReference type="AlphaFoldDB" id="A0AAW0U191"/>
<gene>
    <name evidence="1" type="ORF">O3P69_006846</name>
</gene>